<dbReference type="SUPFAM" id="SSF53335">
    <property type="entry name" value="S-adenosyl-L-methionine-dependent methyltransferases"/>
    <property type="match status" value="1"/>
</dbReference>
<gene>
    <name evidence="2" type="ORF">NCTC11862_00121</name>
</gene>
<protein>
    <recommendedName>
        <fullName evidence="1">Methyltransferase domain-containing protein</fullName>
    </recommendedName>
</protein>
<dbReference type="EMBL" id="UFXQ01000001">
    <property type="protein sequence ID" value="STC68235.1"/>
    <property type="molecule type" value="Genomic_DNA"/>
</dbReference>
<dbReference type="Gene3D" id="3.40.50.150">
    <property type="entry name" value="Vaccinia Virus protein VP39"/>
    <property type="match status" value="1"/>
</dbReference>
<dbReference type="CDD" id="cd02440">
    <property type="entry name" value="AdoMet_MTases"/>
    <property type="match status" value="1"/>
</dbReference>
<organism evidence="2 3">
    <name type="scientific">Corynebacterium pilosum</name>
    <dbReference type="NCBI Taxonomy" id="35756"/>
    <lineage>
        <taxon>Bacteria</taxon>
        <taxon>Bacillati</taxon>
        <taxon>Actinomycetota</taxon>
        <taxon>Actinomycetes</taxon>
        <taxon>Mycobacteriales</taxon>
        <taxon>Corynebacteriaceae</taxon>
        <taxon>Corynebacterium</taxon>
    </lineage>
</organism>
<keyword evidence="3" id="KW-1185">Reference proteome</keyword>
<evidence type="ECO:0000313" key="2">
    <source>
        <dbReference type="EMBL" id="STC68235.1"/>
    </source>
</evidence>
<dbReference type="InterPro" id="IPR025714">
    <property type="entry name" value="Methyltranfer_dom"/>
</dbReference>
<feature type="domain" description="Methyltransferase" evidence="1">
    <location>
        <begin position="10"/>
        <end position="75"/>
    </location>
</feature>
<sequence>MACAPLVKNAVGTDLSEKMIAAGRAMLEQHGISNVELMCENWHEVDLDERGWRNKFDLVFARNTPAISSSNALEKLLAASKSHYAMSSPTNMRDSLVDELQDALGIQNSRPSHGSILLALNELLLRGYKPELEYEDADWVNDQTVDVAVEFYSGRLGLDRKQREQREPEIRAFMEKRAVDGKVRSITTTTMVQIFWSR</sequence>
<dbReference type="AlphaFoldDB" id="A0A376CIW2"/>
<name>A0A376CIW2_9CORY</name>
<dbReference type="STRING" id="35756.GCA_001044155_01379"/>
<evidence type="ECO:0000259" key="1">
    <source>
        <dbReference type="Pfam" id="PF13847"/>
    </source>
</evidence>
<evidence type="ECO:0000313" key="3">
    <source>
        <dbReference type="Proteomes" id="UP000254467"/>
    </source>
</evidence>
<dbReference type="Pfam" id="PF13847">
    <property type="entry name" value="Methyltransf_31"/>
    <property type="match status" value="1"/>
</dbReference>
<proteinExistence type="predicted"/>
<dbReference type="Proteomes" id="UP000254467">
    <property type="component" value="Unassembled WGS sequence"/>
</dbReference>
<reference evidence="2 3" key="1">
    <citation type="submission" date="2018-06" db="EMBL/GenBank/DDBJ databases">
        <authorList>
            <consortium name="Pathogen Informatics"/>
            <person name="Doyle S."/>
        </authorList>
    </citation>
    <scope>NUCLEOTIDE SEQUENCE [LARGE SCALE GENOMIC DNA]</scope>
    <source>
        <strain evidence="2 3">NCTC11862</strain>
    </source>
</reference>
<dbReference type="InterPro" id="IPR029063">
    <property type="entry name" value="SAM-dependent_MTases_sf"/>
</dbReference>
<accession>A0A376CIW2</accession>